<keyword evidence="7" id="KW-1185">Reference proteome</keyword>
<reference evidence="6 7" key="1">
    <citation type="submission" date="2016-02" db="EMBL/GenBank/DDBJ databases">
        <title>Comparative genomic and transcriptomic foundation for Pichia pastoris.</title>
        <authorList>
            <person name="Love K.R."/>
            <person name="Shah K.A."/>
            <person name="Whittaker C.A."/>
            <person name="Wu J."/>
            <person name="Bartlett M.C."/>
            <person name="Ma D."/>
            <person name="Leeson R.L."/>
            <person name="Priest M."/>
            <person name="Young S.K."/>
            <person name="Love J.C."/>
        </authorList>
    </citation>
    <scope>NUCLEOTIDE SEQUENCE [LARGE SCALE GENOMIC DNA]</scope>
    <source>
        <strain evidence="6 7">ATCC 28485</strain>
    </source>
</reference>
<evidence type="ECO:0000256" key="2">
    <source>
        <dbReference type="ARBA" id="ARBA00023015"/>
    </source>
</evidence>
<dbReference type="InterPro" id="IPR013083">
    <property type="entry name" value="Znf_RING/FYVE/PHD"/>
</dbReference>
<dbReference type="EMBL" id="CP014584">
    <property type="protein sequence ID" value="ANZ73474.1"/>
    <property type="molecule type" value="Genomic_DNA"/>
</dbReference>
<dbReference type="SMART" id="SM00531">
    <property type="entry name" value="TFIIE"/>
    <property type="match status" value="1"/>
</dbReference>
<feature type="domain" description="HTH TFE/IIEalpha-type" evidence="5">
    <location>
        <begin position="6"/>
        <end position="96"/>
    </location>
</feature>
<keyword evidence="3" id="KW-0804">Transcription</keyword>
<organism evidence="6 7">
    <name type="scientific">Komagataella pastoris</name>
    <name type="common">Yeast</name>
    <name type="synonym">Pichia pastoris</name>
    <dbReference type="NCBI Taxonomy" id="4922"/>
    <lineage>
        <taxon>Eukaryota</taxon>
        <taxon>Fungi</taxon>
        <taxon>Dikarya</taxon>
        <taxon>Ascomycota</taxon>
        <taxon>Saccharomycotina</taxon>
        <taxon>Pichiomycetes</taxon>
        <taxon>Pichiales</taxon>
        <taxon>Pichiaceae</taxon>
        <taxon>Komagataella</taxon>
    </lineage>
</organism>
<feature type="region of interest" description="Disordered" evidence="4">
    <location>
        <begin position="268"/>
        <end position="291"/>
    </location>
</feature>
<evidence type="ECO:0000259" key="5">
    <source>
        <dbReference type="PROSITE" id="PS51344"/>
    </source>
</evidence>
<comment type="similarity">
    <text evidence="1">Belongs to the TFIIE alpha subunit family.</text>
</comment>
<feature type="compositionally biased region" description="Acidic residues" evidence="4">
    <location>
        <begin position="357"/>
        <end position="392"/>
    </location>
</feature>
<dbReference type="PROSITE" id="PS51344">
    <property type="entry name" value="HTH_TFE_IIE"/>
    <property type="match status" value="1"/>
</dbReference>
<dbReference type="Proteomes" id="UP000094565">
    <property type="component" value="Chromosome 1"/>
</dbReference>
<dbReference type="AlphaFoldDB" id="A0A1B2J652"/>
<gene>
    <name evidence="6" type="primary">TFA1</name>
    <name evidence="6" type="ORF">ATY40_BA7500178</name>
</gene>
<dbReference type="SUPFAM" id="SSF57783">
    <property type="entry name" value="Zinc beta-ribbon"/>
    <property type="match status" value="1"/>
</dbReference>
<dbReference type="GO" id="GO:0005673">
    <property type="term" value="C:transcription factor TFIIE complex"/>
    <property type="evidence" value="ECO:0007669"/>
    <property type="project" value="TreeGrafter"/>
</dbReference>
<dbReference type="GO" id="GO:0006367">
    <property type="term" value="P:transcription initiation at RNA polymerase II promoter"/>
    <property type="evidence" value="ECO:0007669"/>
    <property type="project" value="InterPro"/>
</dbReference>
<protein>
    <submittedName>
        <fullName evidence="6">BA75_00178T0</fullName>
    </submittedName>
</protein>
<dbReference type="Gene3D" id="3.30.40.10">
    <property type="entry name" value="Zinc/RING finger domain, C3HC4 (zinc finger)"/>
    <property type="match status" value="1"/>
</dbReference>
<feature type="region of interest" description="Disordered" evidence="4">
    <location>
        <begin position="351"/>
        <end position="392"/>
    </location>
</feature>
<dbReference type="InterPro" id="IPR017919">
    <property type="entry name" value="TFIIE/TFIIEa_HTH"/>
</dbReference>
<evidence type="ECO:0000256" key="1">
    <source>
        <dbReference type="ARBA" id="ARBA00008947"/>
    </source>
</evidence>
<feature type="compositionally biased region" description="Basic and acidic residues" evidence="4">
    <location>
        <begin position="305"/>
        <end position="320"/>
    </location>
</feature>
<dbReference type="OrthoDB" id="361102at2759"/>
<accession>A0A1B2J652</accession>
<dbReference type="Pfam" id="PF02002">
    <property type="entry name" value="TFIIE_alpha"/>
    <property type="match status" value="1"/>
</dbReference>
<sequence length="392" mass="44356">MDYELATSLIRFVVRGFYTKHYVLVVEALLMHWVLSEDDLIYLLGMQRKGLRALCNRLVEDRLISAQHQKEENLHQRMTTRTYYYIRFVDAIDAIKWKMHSVVKSLKDQMAHDSDPQGYVCPRCRKRYSQLDALSMVSDNKLNFVCDICNGILVEDDSGIQAKRRQEKLTQLMGELDPIIGYLKRIDEGHVVDNTFETSLTRAVPAQSSTISAAESGSYALRTGQESKRELSQSLKNATARSQAVLHVDITTSDENQTREEKVKAEKQEKLKQNALPSWHSESTVGQGTLGKLGTQDIASEILEKEVSPDGHVAEGKDQVQEMPKVETTGTNLEDIEAQDALAAYYAQLAEKQAKEDADDDAEDGDEDEDFDIDDDEFEDILETGNNEDQDH</sequence>
<dbReference type="InterPro" id="IPR002853">
    <property type="entry name" value="TFIIE_asu"/>
</dbReference>
<dbReference type="PANTHER" id="PTHR13097:SF7">
    <property type="entry name" value="GENERAL TRANSCRIPTION FACTOR IIE SUBUNIT 1"/>
    <property type="match status" value="1"/>
</dbReference>
<dbReference type="InterPro" id="IPR024550">
    <property type="entry name" value="TFIIEa/SarR/Rpc3_HTH_dom"/>
</dbReference>
<dbReference type="PANTHER" id="PTHR13097">
    <property type="entry name" value="TRANSCRIPTION INITIATION FACTOR IIE, ALPHA SUBUNIT"/>
    <property type="match status" value="1"/>
</dbReference>
<name>A0A1B2J652_PICPA</name>
<feature type="region of interest" description="Disordered" evidence="4">
    <location>
        <begin position="305"/>
        <end position="334"/>
    </location>
</feature>
<evidence type="ECO:0000256" key="4">
    <source>
        <dbReference type="SAM" id="MobiDB-lite"/>
    </source>
</evidence>
<evidence type="ECO:0000313" key="6">
    <source>
        <dbReference type="EMBL" id="ANZ73474.1"/>
    </source>
</evidence>
<proteinExistence type="inferred from homology"/>
<dbReference type="InterPro" id="IPR039997">
    <property type="entry name" value="TFE"/>
</dbReference>
<evidence type="ECO:0000313" key="7">
    <source>
        <dbReference type="Proteomes" id="UP000094565"/>
    </source>
</evidence>
<keyword evidence="2" id="KW-0805">Transcription regulation</keyword>
<evidence type="ECO:0000256" key="3">
    <source>
        <dbReference type="ARBA" id="ARBA00023163"/>
    </source>
</evidence>